<dbReference type="InterPro" id="IPR000792">
    <property type="entry name" value="Tscrpt_reg_LuxR_C"/>
</dbReference>
<evidence type="ECO:0000313" key="4">
    <source>
        <dbReference type="Proteomes" id="UP000009235"/>
    </source>
</evidence>
<dbReference type="STRING" id="443218.AS9A_1944"/>
<organism evidence="3 4">
    <name type="scientific">Hoyosella subflava (strain DSM 45089 / JCM 17490 / NBRC 109087 / DQS3-9A1)</name>
    <name type="common">Amycolicicoccus subflavus</name>
    <dbReference type="NCBI Taxonomy" id="443218"/>
    <lineage>
        <taxon>Bacteria</taxon>
        <taxon>Bacillati</taxon>
        <taxon>Actinomycetota</taxon>
        <taxon>Actinomycetes</taxon>
        <taxon>Mycobacteriales</taxon>
        <taxon>Hoyosellaceae</taxon>
        <taxon>Hoyosella</taxon>
    </lineage>
</organism>
<name>F6ENC2_HOYSD</name>
<dbReference type="Proteomes" id="UP000009235">
    <property type="component" value="Chromosome"/>
</dbReference>
<dbReference type="GO" id="GO:0006355">
    <property type="term" value="P:regulation of DNA-templated transcription"/>
    <property type="evidence" value="ECO:0007669"/>
    <property type="project" value="InterPro"/>
</dbReference>
<evidence type="ECO:0000256" key="1">
    <source>
        <dbReference type="ARBA" id="ARBA00022553"/>
    </source>
</evidence>
<dbReference type="SUPFAM" id="SSF46894">
    <property type="entry name" value="C-terminal effector domain of the bipartite response regulators"/>
    <property type="match status" value="1"/>
</dbReference>
<dbReference type="AlphaFoldDB" id="F6ENC2"/>
<dbReference type="eggNOG" id="COG1716">
    <property type="taxonomic scope" value="Bacteria"/>
</dbReference>
<dbReference type="SMART" id="SM00240">
    <property type="entry name" value="FHA"/>
    <property type="match status" value="1"/>
</dbReference>
<dbReference type="KEGG" id="asd:AS9A_1944"/>
<dbReference type="InterPro" id="IPR016032">
    <property type="entry name" value="Sig_transdc_resp-reg_C-effctor"/>
</dbReference>
<keyword evidence="4" id="KW-1185">Reference proteome</keyword>
<proteinExistence type="predicted"/>
<dbReference type="Pfam" id="PF00498">
    <property type="entry name" value="FHA"/>
    <property type="match status" value="1"/>
</dbReference>
<dbReference type="HOGENOM" id="CLU_098672_0_0_11"/>
<sequence length="206" mass="22824">MEEPGRWRVYVGDAAGRRRYWDFPANVARLTIGRSEQADISLAGDSQVSRLHAALETIAGEWTVVDDGLSRNGTFVNGQRITGRRRLRHKDVILVGETALTFEDMLGSTGTTTRVGSSSGGLPVLTETQRNVLIALCRPYKDNASFARPAANQQIADELFLSVDAVKTHLRTLFAKFQVEELPQNQKRSQLAERAMQLGVITVRDL</sequence>
<dbReference type="PANTHER" id="PTHR23308">
    <property type="entry name" value="NUCLEAR INHIBITOR OF PROTEIN PHOSPHATASE-1"/>
    <property type="match status" value="1"/>
</dbReference>
<dbReference type="InterPro" id="IPR008984">
    <property type="entry name" value="SMAD_FHA_dom_sf"/>
</dbReference>
<dbReference type="EMBL" id="CP002786">
    <property type="protein sequence ID" value="AEF40393.1"/>
    <property type="molecule type" value="Genomic_DNA"/>
</dbReference>
<reference evidence="3 4" key="1">
    <citation type="journal article" date="2011" name="J. Bacteriol.">
        <title>Complete genome sequence of Amycolicicoccus subflavus DQS3-9A1T, an actinomycete isolated from crude oil-polluted soil.</title>
        <authorList>
            <person name="Cai M."/>
            <person name="Chen W.M."/>
            <person name="Nie Y."/>
            <person name="Chi C.Q."/>
            <person name="Wang Y.N."/>
            <person name="Tang Y.Q."/>
            <person name="Li G.Y."/>
            <person name="Wu X.L."/>
        </authorList>
    </citation>
    <scope>NUCLEOTIDE SEQUENCE [LARGE SCALE GENOMIC DNA]</scope>
    <source>
        <strain evidence="4">DSM 45089 / DQS3-9A1</strain>
    </source>
</reference>
<dbReference type="Pfam" id="PF00196">
    <property type="entry name" value="GerE"/>
    <property type="match status" value="1"/>
</dbReference>
<dbReference type="OrthoDB" id="5242544at2"/>
<evidence type="ECO:0000259" key="2">
    <source>
        <dbReference type="PROSITE" id="PS50006"/>
    </source>
</evidence>
<dbReference type="eggNOG" id="COG2197">
    <property type="taxonomic scope" value="Bacteria"/>
</dbReference>
<keyword evidence="1" id="KW-0597">Phosphoprotein</keyword>
<dbReference type="Gene3D" id="1.10.10.10">
    <property type="entry name" value="Winged helix-like DNA-binding domain superfamily/Winged helix DNA-binding domain"/>
    <property type="match status" value="1"/>
</dbReference>
<dbReference type="GO" id="GO:0003677">
    <property type="term" value="F:DNA binding"/>
    <property type="evidence" value="ECO:0007669"/>
    <property type="project" value="InterPro"/>
</dbReference>
<dbReference type="SUPFAM" id="SSF49879">
    <property type="entry name" value="SMAD/FHA domain"/>
    <property type="match status" value="1"/>
</dbReference>
<evidence type="ECO:0000313" key="3">
    <source>
        <dbReference type="EMBL" id="AEF40393.1"/>
    </source>
</evidence>
<accession>F6ENC2</accession>
<dbReference type="InterPro" id="IPR000253">
    <property type="entry name" value="FHA_dom"/>
</dbReference>
<dbReference type="PROSITE" id="PS50006">
    <property type="entry name" value="FHA_DOMAIN"/>
    <property type="match status" value="1"/>
</dbReference>
<dbReference type="RefSeq" id="WP_013806742.1">
    <property type="nucleotide sequence ID" value="NC_015564.1"/>
</dbReference>
<protein>
    <submittedName>
        <fullName evidence="3">FHA domain protein</fullName>
    </submittedName>
</protein>
<dbReference type="InterPro" id="IPR050923">
    <property type="entry name" value="Cell_Proc_Reg/RNA_Proc"/>
</dbReference>
<gene>
    <name evidence="3" type="ordered locus">AS9A_1944</name>
</gene>
<dbReference type="Gene3D" id="2.60.200.20">
    <property type="match status" value="1"/>
</dbReference>
<dbReference type="SMART" id="SM00421">
    <property type="entry name" value="HTH_LUXR"/>
    <property type="match status" value="1"/>
</dbReference>
<dbReference type="InterPro" id="IPR036388">
    <property type="entry name" value="WH-like_DNA-bd_sf"/>
</dbReference>
<feature type="domain" description="FHA" evidence="2">
    <location>
        <begin position="30"/>
        <end position="81"/>
    </location>
</feature>
<dbReference type="CDD" id="cd00060">
    <property type="entry name" value="FHA"/>
    <property type="match status" value="1"/>
</dbReference>